<dbReference type="GO" id="GO:0005388">
    <property type="term" value="F:P-type calcium transporter activity"/>
    <property type="evidence" value="ECO:0007669"/>
    <property type="project" value="UniProtKB-EC"/>
</dbReference>
<accession>A0A8H4RDB1</accession>
<feature type="region of interest" description="Disordered" evidence="19">
    <location>
        <begin position="1"/>
        <end position="139"/>
    </location>
</feature>
<dbReference type="SUPFAM" id="SSF81665">
    <property type="entry name" value="Calcium ATPase, transmembrane domain M"/>
    <property type="match status" value="1"/>
</dbReference>
<evidence type="ECO:0000256" key="14">
    <source>
        <dbReference type="ARBA" id="ARBA00023136"/>
    </source>
</evidence>
<dbReference type="FunFam" id="3.40.50.1000:FF:000018">
    <property type="entry name" value="Calcium-transporting ATPase"/>
    <property type="match status" value="1"/>
</dbReference>
<evidence type="ECO:0000256" key="1">
    <source>
        <dbReference type="ARBA" id="ARBA00004128"/>
    </source>
</evidence>
<evidence type="ECO:0000256" key="19">
    <source>
        <dbReference type="SAM" id="MobiDB-lite"/>
    </source>
</evidence>
<feature type="compositionally biased region" description="Low complexity" evidence="19">
    <location>
        <begin position="28"/>
        <end position="53"/>
    </location>
</feature>
<dbReference type="EC" id="7.2.2.10" evidence="18"/>
<dbReference type="PANTHER" id="PTHR24093">
    <property type="entry name" value="CATION TRANSPORTING ATPASE"/>
    <property type="match status" value="1"/>
</dbReference>
<evidence type="ECO:0000256" key="5">
    <source>
        <dbReference type="ARBA" id="ARBA00022692"/>
    </source>
</evidence>
<dbReference type="InterPro" id="IPR023214">
    <property type="entry name" value="HAD_sf"/>
</dbReference>
<dbReference type="InterPro" id="IPR004014">
    <property type="entry name" value="ATPase_P-typ_cation-transptr_N"/>
</dbReference>
<feature type="compositionally biased region" description="Basic and acidic residues" evidence="19">
    <location>
        <begin position="86"/>
        <end position="97"/>
    </location>
</feature>
<keyword evidence="7 18" id="KW-0547">Nucleotide-binding</keyword>
<evidence type="ECO:0000256" key="12">
    <source>
        <dbReference type="ARBA" id="ARBA00022989"/>
    </source>
</evidence>
<dbReference type="InterPro" id="IPR023299">
    <property type="entry name" value="ATPase_P-typ_cyto_dom_N"/>
</dbReference>
<dbReference type="Pfam" id="PF00689">
    <property type="entry name" value="Cation_ATPase_C"/>
    <property type="match status" value="1"/>
</dbReference>
<dbReference type="InterPro" id="IPR008250">
    <property type="entry name" value="ATPase_P-typ_transduc_dom_A_sf"/>
</dbReference>
<keyword evidence="14 18" id="KW-0472">Membrane</keyword>
<dbReference type="FunFam" id="3.40.1110.10:FF:000031">
    <property type="entry name" value="Calcium-transporting ATPase"/>
    <property type="match status" value="1"/>
</dbReference>
<dbReference type="InterPro" id="IPR036412">
    <property type="entry name" value="HAD-like_sf"/>
</dbReference>
<feature type="transmembrane region" description="Helical" evidence="18">
    <location>
        <begin position="516"/>
        <end position="547"/>
    </location>
</feature>
<comment type="subcellular location">
    <subcellularLocation>
        <location evidence="18">Membrane</location>
        <topology evidence="18">Multi-pass membrane protein</topology>
    </subcellularLocation>
    <subcellularLocation>
        <location evidence="1">Vacuole membrane</location>
        <topology evidence="1">Multi-pass membrane protein</topology>
    </subcellularLocation>
</comment>
<evidence type="ECO:0000256" key="3">
    <source>
        <dbReference type="ARBA" id="ARBA00022554"/>
    </source>
</evidence>
<dbReference type="GO" id="GO:0016887">
    <property type="term" value="F:ATP hydrolysis activity"/>
    <property type="evidence" value="ECO:0007669"/>
    <property type="project" value="InterPro"/>
</dbReference>
<evidence type="ECO:0000256" key="18">
    <source>
        <dbReference type="RuleBase" id="RU361146"/>
    </source>
</evidence>
<evidence type="ECO:0000313" key="22">
    <source>
        <dbReference type="Proteomes" id="UP000566819"/>
    </source>
</evidence>
<dbReference type="Gene3D" id="3.40.1110.10">
    <property type="entry name" value="Calcium-transporting ATPase, cytoplasmic domain N"/>
    <property type="match status" value="1"/>
</dbReference>
<dbReference type="Gene3D" id="3.40.50.1000">
    <property type="entry name" value="HAD superfamily/HAD-like"/>
    <property type="match status" value="1"/>
</dbReference>
<evidence type="ECO:0000256" key="6">
    <source>
        <dbReference type="ARBA" id="ARBA00022723"/>
    </source>
</evidence>
<keyword evidence="22" id="KW-1185">Reference proteome</keyword>
<sequence>MGGPKKAPPQERRSAPEDPGPAQRQRAPTITIDTSSPSTSPQPEFSPTTSPTSGHRPRPSSSEARPLLSVGSRPASPYNTFLSTSRNDKSPDSRSLDARNLLNIPGRCSRTNSLDQHSLSSYGGETLLTTPTSVDGDSSYRDSIEAVPFHSLETDRLLEPDPGEENEFHVDSNPFAFSPGQLLELVNPKSLSTFHALGGLQQLIPGLRTDRLSGLSLDETTFDGHVVSTEQSGFLRHGIPSFHHPTHHTSSPRIRPPDPELYADRKRVFGSNRLPEKKSNSLLHIMWMTFNDKVLIILTIVASISLALGLYQDFGQAARFGGPKVRWVEGVTIMVAVIIVKDDRLVKAIRSGKSLQISVYDIYVGDVLHLEPGDLVPADGVFISGHSVRCDESSVTGESDQKKKTSSDEVMARLEAEVDVRKLDPFILSGSKVLEGTGTYLVTSVGVHSGFGKLIMAMTNDTEPAPTPLQAKLGAMAEQITKVGCAFALLLFLVLFAKFLFLLPSNTDSPTEKAQTFLQILIVAITVIVIAVPEGLPLAVTLALAFAMTKMLKDNNLVRVLSSCETMGNATAICSDKTGTLTTNKMTVVMGTLGTTFHFGVDGKTIHSAQINGDEAISSNAMAVSLNRLASLLSKEAKDILVQAIATNTTAFEGEEDGQRTYIGSKTETALLSFAKTYLGMGQASEERANSIIVQMVPFDSSRKCMASVVKLSDGSYRMYVKGASEILLSKSTCITRDPTGSVKGVGMVNDERNALAETMDKYTRRSMRTISIVYRDFSSWPPEMARTREDDPNEAVFEDVFKEMVFLGILGIQDPLRPGVKKAVERCQHAGVTVRMVTGDNIGTATAIAKECGIYTPGGVAMEGPEFRKLSGLQMDRIIPQLQILARSSPQDKMVLVKKLKELGEIVAVTGDGTNDGPALRAADVGFSMGISGTEIAKEASSIILMDDDFSSIIKALEWGRAVNDAVRRFLQFQLTVNITAVAATFVSAISDPNEEPILTPVQLLWVNLIMDTFAALALATDPPTPSILNRKPDAKSSPLITLNMWKMIIGQSVYQLLITLTLNFAGNEILGYKTEFEQSRLETLVFNTYVWMQIFNQLNNRRLDNKFNIFEGLSRNWFFICISAITIIGQVFIVSVGSSALSTIRLDYTQWAISIALGAISLPVAVIIRLIPDEFIRSCIPNALKTKQPQPAGDSGGHQFEWSDALNNIREHLVSFKRIRGRGRLDAFRFMLQDPREPLLESHRDSSETPINSADIDGGSSWTWKCPEPTPPLGTAAAMAGVVAGSIAGWPPNKHRAGPGATAVWEAATYIDVGILLDLNVDTV</sequence>
<keyword evidence="6" id="KW-0479">Metal-binding</keyword>
<dbReference type="PROSITE" id="PS00154">
    <property type="entry name" value="ATPASE_E1_E2"/>
    <property type="match status" value="1"/>
</dbReference>
<comment type="function">
    <text evidence="17">This magnesium-dependent enzyme catalyzes the hydrolysis of ATP coupled with the transport of calcium. Transports the calcium to the vacuole and participates in the control of the cytosolic free calcium.</text>
</comment>
<dbReference type="GO" id="GO:0006874">
    <property type="term" value="P:intracellular calcium ion homeostasis"/>
    <property type="evidence" value="ECO:0007669"/>
    <property type="project" value="TreeGrafter"/>
</dbReference>
<dbReference type="CDD" id="cd02081">
    <property type="entry name" value="P-type_ATPase_Ca_PMCA-like"/>
    <property type="match status" value="1"/>
</dbReference>
<evidence type="ECO:0000256" key="8">
    <source>
        <dbReference type="ARBA" id="ARBA00022837"/>
    </source>
</evidence>
<protein>
    <recommendedName>
        <fullName evidence="18">Calcium-transporting ATPase</fullName>
        <ecNumber evidence="18">7.2.2.10</ecNumber>
    </recommendedName>
</protein>
<keyword evidence="12 18" id="KW-1133">Transmembrane helix</keyword>
<keyword evidence="13 18" id="KW-0406">Ion transport</keyword>
<reference evidence="21 22" key="1">
    <citation type="submission" date="2020-03" db="EMBL/GenBank/DDBJ databases">
        <title>Draft Genome Sequence of Cudoniella acicularis.</title>
        <authorList>
            <person name="Buettner E."/>
            <person name="Kellner H."/>
        </authorList>
    </citation>
    <scope>NUCLEOTIDE SEQUENCE [LARGE SCALE GENOMIC DNA]</scope>
    <source>
        <strain evidence="21 22">DSM 108380</strain>
    </source>
</reference>
<dbReference type="NCBIfam" id="TIGR01494">
    <property type="entry name" value="ATPase_P-type"/>
    <property type="match status" value="2"/>
</dbReference>
<dbReference type="SUPFAM" id="SSF81653">
    <property type="entry name" value="Calcium ATPase, transduction domain A"/>
    <property type="match status" value="1"/>
</dbReference>
<feature type="region of interest" description="Disordered" evidence="19">
    <location>
        <begin position="1241"/>
        <end position="1264"/>
    </location>
</feature>
<keyword evidence="9 18" id="KW-0067">ATP-binding</keyword>
<evidence type="ECO:0000259" key="20">
    <source>
        <dbReference type="SMART" id="SM00831"/>
    </source>
</evidence>
<comment type="similarity">
    <text evidence="15 18">Belongs to the cation transport ATPase (P-type) (TC 3.A.3) family.</text>
</comment>
<dbReference type="InterPro" id="IPR059000">
    <property type="entry name" value="ATPase_P-type_domA"/>
</dbReference>
<dbReference type="InterPro" id="IPR001757">
    <property type="entry name" value="P_typ_ATPase"/>
</dbReference>
<keyword evidence="3" id="KW-0926">Vacuole</keyword>
<dbReference type="Pfam" id="PF13246">
    <property type="entry name" value="Cation_ATPase"/>
    <property type="match status" value="1"/>
</dbReference>
<feature type="transmembrane region" description="Helical" evidence="18">
    <location>
        <begin position="483"/>
        <end position="504"/>
    </location>
</feature>
<feature type="transmembrane region" description="Helical" evidence="18">
    <location>
        <begin position="294"/>
        <end position="312"/>
    </location>
</feature>
<evidence type="ECO:0000256" key="4">
    <source>
        <dbReference type="ARBA" id="ARBA00022568"/>
    </source>
</evidence>
<evidence type="ECO:0000256" key="11">
    <source>
        <dbReference type="ARBA" id="ARBA00022967"/>
    </source>
</evidence>
<proteinExistence type="inferred from homology"/>
<feature type="transmembrane region" description="Helical" evidence="18">
    <location>
        <begin position="1150"/>
        <end position="1170"/>
    </location>
</feature>
<dbReference type="Pfam" id="PF00122">
    <property type="entry name" value="E1-E2_ATPase"/>
    <property type="match status" value="1"/>
</dbReference>
<dbReference type="GO" id="GO:0005774">
    <property type="term" value="C:vacuolar membrane"/>
    <property type="evidence" value="ECO:0007669"/>
    <property type="project" value="UniProtKB-SubCell"/>
</dbReference>
<dbReference type="FunFam" id="1.20.1110.10:FF:000039">
    <property type="entry name" value="Calcium-transporting ATPase"/>
    <property type="match status" value="1"/>
</dbReference>
<evidence type="ECO:0000313" key="21">
    <source>
        <dbReference type="EMBL" id="KAF4626755.1"/>
    </source>
</evidence>
<keyword evidence="4 18" id="KW-0109">Calcium transport</keyword>
<evidence type="ECO:0000256" key="16">
    <source>
        <dbReference type="ARBA" id="ARBA00048694"/>
    </source>
</evidence>
<keyword evidence="11" id="KW-1278">Translocase</keyword>
<keyword evidence="5 18" id="KW-0812">Transmembrane</keyword>
<dbReference type="GO" id="GO:0046872">
    <property type="term" value="F:metal ion binding"/>
    <property type="evidence" value="ECO:0007669"/>
    <property type="project" value="UniProtKB-KW"/>
</dbReference>
<feature type="transmembrane region" description="Helical" evidence="18">
    <location>
        <begin position="1118"/>
        <end position="1138"/>
    </location>
</feature>
<dbReference type="FunFam" id="2.70.150.10:FF:000028">
    <property type="entry name" value="Calcium-transporting ATPase"/>
    <property type="match status" value="1"/>
</dbReference>
<evidence type="ECO:0000256" key="13">
    <source>
        <dbReference type="ARBA" id="ARBA00023065"/>
    </source>
</evidence>
<dbReference type="SFLD" id="SFLDF00027">
    <property type="entry name" value="p-type_atpase"/>
    <property type="match status" value="1"/>
</dbReference>
<dbReference type="Proteomes" id="UP000566819">
    <property type="component" value="Unassembled WGS sequence"/>
</dbReference>
<dbReference type="OrthoDB" id="3352408at2759"/>
<comment type="caution">
    <text evidence="21">The sequence shown here is derived from an EMBL/GenBank/DDBJ whole genome shotgun (WGS) entry which is preliminary data.</text>
</comment>
<comment type="function">
    <text evidence="18">Catalyzes the hydrolysis of ATP coupled with the transport of calcium.</text>
</comment>
<keyword evidence="2 18" id="KW-0813">Transport</keyword>
<dbReference type="EMBL" id="JAAMPI010001090">
    <property type="protein sequence ID" value="KAF4626755.1"/>
    <property type="molecule type" value="Genomic_DNA"/>
</dbReference>
<dbReference type="Pfam" id="PF00690">
    <property type="entry name" value="Cation_ATPase_N"/>
    <property type="match status" value="1"/>
</dbReference>
<dbReference type="NCBIfam" id="TIGR01517">
    <property type="entry name" value="ATPase-IIB_Ca"/>
    <property type="match status" value="1"/>
</dbReference>
<evidence type="ECO:0000256" key="2">
    <source>
        <dbReference type="ARBA" id="ARBA00022448"/>
    </source>
</evidence>
<dbReference type="Gene3D" id="1.20.1110.10">
    <property type="entry name" value="Calcium-transporting ATPase, transmembrane domain"/>
    <property type="match status" value="1"/>
</dbReference>
<keyword evidence="10" id="KW-0460">Magnesium</keyword>
<dbReference type="SUPFAM" id="SSF81660">
    <property type="entry name" value="Metal cation-transporting ATPase, ATP-binding domain N"/>
    <property type="match status" value="1"/>
</dbReference>
<evidence type="ECO:0000256" key="17">
    <source>
        <dbReference type="ARBA" id="ARBA00059328"/>
    </source>
</evidence>
<dbReference type="SUPFAM" id="SSF56784">
    <property type="entry name" value="HAD-like"/>
    <property type="match status" value="1"/>
</dbReference>
<dbReference type="InterPro" id="IPR018303">
    <property type="entry name" value="ATPase_P-typ_P_site"/>
</dbReference>
<organism evidence="21 22">
    <name type="scientific">Cudoniella acicularis</name>
    <dbReference type="NCBI Taxonomy" id="354080"/>
    <lineage>
        <taxon>Eukaryota</taxon>
        <taxon>Fungi</taxon>
        <taxon>Dikarya</taxon>
        <taxon>Ascomycota</taxon>
        <taxon>Pezizomycotina</taxon>
        <taxon>Leotiomycetes</taxon>
        <taxon>Helotiales</taxon>
        <taxon>Tricladiaceae</taxon>
        <taxon>Cudoniella</taxon>
    </lineage>
</organism>
<feature type="compositionally biased region" description="Polar residues" evidence="19">
    <location>
        <begin position="109"/>
        <end position="136"/>
    </location>
</feature>
<dbReference type="SMART" id="SM00831">
    <property type="entry name" value="Cation_ATPase_N"/>
    <property type="match status" value="1"/>
</dbReference>
<dbReference type="GO" id="GO:0005524">
    <property type="term" value="F:ATP binding"/>
    <property type="evidence" value="ECO:0007669"/>
    <property type="project" value="UniProtKB-KW"/>
</dbReference>
<dbReference type="SFLD" id="SFLDG00002">
    <property type="entry name" value="C1.7:_P-type_atpase_like"/>
    <property type="match status" value="1"/>
</dbReference>
<comment type="caution">
    <text evidence="18">Lacks conserved residue(s) required for the propagation of feature annotation.</text>
</comment>
<dbReference type="InterPro" id="IPR006068">
    <property type="entry name" value="ATPase_P-typ_cation-transptr_C"/>
</dbReference>
<dbReference type="InterPro" id="IPR023298">
    <property type="entry name" value="ATPase_P-typ_TM_dom_sf"/>
</dbReference>
<evidence type="ECO:0000256" key="9">
    <source>
        <dbReference type="ARBA" id="ARBA00022840"/>
    </source>
</evidence>
<dbReference type="SFLD" id="SFLDS00003">
    <property type="entry name" value="Haloacid_Dehalogenase"/>
    <property type="match status" value="1"/>
</dbReference>
<gene>
    <name evidence="21" type="ORF">G7Y89_g11401</name>
</gene>
<dbReference type="Gene3D" id="2.70.150.10">
    <property type="entry name" value="Calcium-transporting ATPase, cytoplasmic transduction domain A"/>
    <property type="match status" value="1"/>
</dbReference>
<dbReference type="GO" id="GO:0005886">
    <property type="term" value="C:plasma membrane"/>
    <property type="evidence" value="ECO:0007669"/>
    <property type="project" value="TreeGrafter"/>
</dbReference>
<dbReference type="PANTHER" id="PTHR24093:SF369">
    <property type="entry name" value="CALCIUM-TRANSPORTING ATPASE"/>
    <property type="match status" value="1"/>
</dbReference>
<dbReference type="InterPro" id="IPR044492">
    <property type="entry name" value="P_typ_ATPase_HD_dom"/>
</dbReference>
<dbReference type="InterPro" id="IPR006408">
    <property type="entry name" value="P-type_ATPase_IIB"/>
</dbReference>
<name>A0A8H4RDB1_9HELO</name>
<evidence type="ECO:0000256" key="7">
    <source>
        <dbReference type="ARBA" id="ARBA00022741"/>
    </source>
</evidence>
<evidence type="ECO:0000256" key="10">
    <source>
        <dbReference type="ARBA" id="ARBA00022842"/>
    </source>
</evidence>
<dbReference type="PRINTS" id="PR00119">
    <property type="entry name" value="CATATPASE"/>
</dbReference>
<comment type="catalytic activity">
    <reaction evidence="16 18">
        <text>Ca(2+)(in) + ATP + H2O = Ca(2+)(out) + ADP + phosphate + H(+)</text>
        <dbReference type="Rhea" id="RHEA:18105"/>
        <dbReference type="ChEBI" id="CHEBI:15377"/>
        <dbReference type="ChEBI" id="CHEBI:15378"/>
        <dbReference type="ChEBI" id="CHEBI:29108"/>
        <dbReference type="ChEBI" id="CHEBI:30616"/>
        <dbReference type="ChEBI" id="CHEBI:43474"/>
        <dbReference type="ChEBI" id="CHEBI:456216"/>
        <dbReference type="EC" id="7.2.2.10"/>
    </reaction>
</comment>
<keyword evidence="8 18" id="KW-0106">Calcium</keyword>
<evidence type="ECO:0000256" key="15">
    <source>
        <dbReference type="ARBA" id="ARBA00038148"/>
    </source>
</evidence>
<feature type="domain" description="Cation-transporting P-type ATPase N-terminal" evidence="20">
    <location>
        <begin position="193"/>
        <end position="310"/>
    </location>
</feature>